<feature type="chain" id="PRO_5015986671" evidence="1">
    <location>
        <begin position="42"/>
        <end position="816"/>
    </location>
</feature>
<evidence type="ECO:0000313" key="3">
    <source>
        <dbReference type="EMBL" id="PZO78603.1"/>
    </source>
</evidence>
<dbReference type="Proteomes" id="UP000248614">
    <property type="component" value="Unassembled WGS sequence"/>
</dbReference>
<evidence type="ECO:0000313" key="4">
    <source>
        <dbReference type="Proteomes" id="UP000248614"/>
    </source>
</evidence>
<dbReference type="EMBL" id="QFNF01000011">
    <property type="protein sequence ID" value="PZO78603.1"/>
    <property type="molecule type" value="Genomic_DNA"/>
</dbReference>
<proteinExistence type="predicted"/>
<dbReference type="PANTHER" id="PTHR11533:SF174">
    <property type="entry name" value="PUROMYCIN-SENSITIVE AMINOPEPTIDASE-RELATED"/>
    <property type="match status" value="1"/>
</dbReference>
<dbReference type="InterPro" id="IPR014782">
    <property type="entry name" value="Peptidase_M1_dom"/>
</dbReference>
<dbReference type="GO" id="GO:0016020">
    <property type="term" value="C:membrane"/>
    <property type="evidence" value="ECO:0007669"/>
    <property type="project" value="TreeGrafter"/>
</dbReference>
<dbReference type="GO" id="GO:0005615">
    <property type="term" value="C:extracellular space"/>
    <property type="evidence" value="ECO:0007669"/>
    <property type="project" value="TreeGrafter"/>
</dbReference>
<dbReference type="GO" id="GO:0070006">
    <property type="term" value="F:metalloaminopeptidase activity"/>
    <property type="evidence" value="ECO:0007669"/>
    <property type="project" value="TreeGrafter"/>
</dbReference>
<dbReference type="GO" id="GO:0043171">
    <property type="term" value="P:peptide catabolic process"/>
    <property type="evidence" value="ECO:0007669"/>
    <property type="project" value="TreeGrafter"/>
</dbReference>
<feature type="domain" description="Peptidase M1 membrane alanine aminopeptidase" evidence="2">
    <location>
        <begin position="401"/>
        <end position="599"/>
    </location>
</feature>
<dbReference type="GO" id="GO:0005737">
    <property type="term" value="C:cytoplasm"/>
    <property type="evidence" value="ECO:0007669"/>
    <property type="project" value="TreeGrafter"/>
</dbReference>
<dbReference type="Gene3D" id="1.10.390.10">
    <property type="entry name" value="Neutral Protease Domain 2"/>
    <property type="match status" value="1"/>
</dbReference>
<reference evidence="3 4" key="1">
    <citation type="submission" date="2017-08" db="EMBL/GenBank/DDBJ databases">
        <title>Infants hospitalized years apart are colonized by the same room-sourced microbial strains.</title>
        <authorList>
            <person name="Brooks B."/>
            <person name="Olm M.R."/>
            <person name="Firek B.A."/>
            <person name="Baker R."/>
            <person name="Thomas B.C."/>
            <person name="Morowitz M.J."/>
            <person name="Banfield J.F."/>
        </authorList>
    </citation>
    <scope>NUCLEOTIDE SEQUENCE [LARGE SCALE GENOMIC DNA]</scope>
    <source>
        <strain evidence="3">S2_018_000_R3_110</strain>
    </source>
</reference>
<accession>A0A2W4Z8D2</accession>
<evidence type="ECO:0000259" key="2">
    <source>
        <dbReference type="Pfam" id="PF01433"/>
    </source>
</evidence>
<dbReference type="PANTHER" id="PTHR11533">
    <property type="entry name" value="PROTEASE M1 ZINC METALLOPROTEASE"/>
    <property type="match status" value="1"/>
</dbReference>
<organism evidence="3 4">
    <name type="scientific">Sphingomonas hengshuiensis</name>
    <dbReference type="NCBI Taxonomy" id="1609977"/>
    <lineage>
        <taxon>Bacteria</taxon>
        <taxon>Pseudomonadati</taxon>
        <taxon>Pseudomonadota</taxon>
        <taxon>Alphaproteobacteria</taxon>
        <taxon>Sphingomonadales</taxon>
        <taxon>Sphingomonadaceae</taxon>
        <taxon>Sphingomonas</taxon>
    </lineage>
</organism>
<feature type="signal peptide" evidence="1">
    <location>
        <begin position="1"/>
        <end position="41"/>
    </location>
</feature>
<keyword evidence="3" id="KW-0031">Aminopeptidase</keyword>
<dbReference type="Pfam" id="PF01433">
    <property type="entry name" value="Peptidase_M1"/>
    <property type="match status" value="1"/>
</dbReference>
<dbReference type="GO" id="GO:0042277">
    <property type="term" value="F:peptide binding"/>
    <property type="evidence" value="ECO:0007669"/>
    <property type="project" value="TreeGrafter"/>
</dbReference>
<dbReference type="GO" id="GO:0008270">
    <property type="term" value="F:zinc ion binding"/>
    <property type="evidence" value="ECO:0007669"/>
    <property type="project" value="InterPro"/>
</dbReference>
<dbReference type="CDD" id="cd09604">
    <property type="entry name" value="M1_APN_like"/>
    <property type="match status" value="1"/>
</dbReference>
<dbReference type="InterPro" id="IPR050344">
    <property type="entry name" value="Peptidase_M1_aminopeptidases"/>
</dbReference>
<evidence type="ECO:0000256" key="1">
    <source>
        <dbReference type="SAM" id="SignalP"/>
    </source>
</evidence>
<dbReference type="InterPro" id="IPR027268">
    <property type="entry name" value="Peptidase_M4/M1_CTD_sf"/>
</dbReference>
<dbReference type="AlphaFoldDB" id="A0A2W4Z8D2"/>
<gene>
    <name evidence="3" type="ORF">DI632_06500</name>
</gene>
<sequence>MVDAHRIARNDRAVHRKAVRLSAAPRFALIALLLGTTPALADPIRQTKGDWQDKFRQLEGEDWPTPTDYRNASGAPGYRYWQQKVDYDVKVALDEATKVVRGTETIRYRNNSPDALPYLWLLLDQNQYKRSSIAQMSATVPDATSISIGDIRRAEAMQKWEGGFTIAAVRGADGRPLAHRVTDTLLRIELPQPVAGGGGEVVLSIDWSFPMAEQKVVDGRSGYECFTQAGEDGNCIFEGAQWFPRLAVYSDYEGWHNKAFLDAGEFTLEFGDYRVALTVPADHIVSATGVLQNPDQVLTPTQRQRLEQAKSASAPMYIVTPDEAVAAERGRAAGTKTWTFAAQNVRDFGWASSRKFAWDAMGVRQDYAANPHVMAMSFYPKEARPLWDAYSTKAIAHTIDVYGKFAFPYPYPVAQSINGPVGGMEYPMITFNGPRPVKDATTGRLTYTERAKTGLIGVVIHEVGHDWFPMIVNSDERQWTWMDEGLNTFLQFQAEKLWDKDFPSRRGEPKDIAEYMLSDNQVPLMTQSDSVLQFGANGYGKPATALTILRETVLGRELFDRAFREYATRWRFKRPTPYDFFRTMEESSGVDLDWFWRGWFYSTDHVDIALDKVVEGRIAGRDLDANARERRAIRDGENTSLTVRNNAGQRTVTERDPSTRDFYDRQDRLDVSPQQRRDLAEKLAKLTPGERAAFDVKDKFYRFSFRNIGGLVMPIPLRLTFSDGTNEIVRIPAEVWRYNPKAVTWQYVTARTITGAEVDPLLEIADADRSNNVYRGAIRPAVLEIEDVEDLENRMKDFDVQVKPGSLQTYSAPVAK</sequence>
<keyword evidence="1" id="KW-0732">Signal</keyword>
<keyword evidence="3" id="KW-0378">Hydrolase</keyword>
<dbReference type="SUPFAM" id="SSF55486">
    <property type="entry name" value="Metalloproteases ('zincins'), catalytic domain"/>
    <property type="match status" value="1"/>
</dbReference>
<protein>
    <submittedName>
        <fullName evidence="3">Aminopeptidase</fullName>
    </submittedName>
</protein>
<comment type="caution">
    <text evidence="3">The sequence shown here is derived from an EMBL/GenBank/DDBJ whole genome shotgun (WGS) entry which is preliminary data.</text>
</comment>
<name>A0A2W4Z8D2_9SPHN</name>
<keyword evidence="3" id="KW-0645">Protease</keyword>